<dbReference type="Proteomes" id="UP000386847">
    <property type="component" value="Chromosome"/>
</dbReference>
<keyword evidence="2" id="KW-0732">Signal</keyword>
<feature type="compositionally biased region" description="Low complexity" evidence="1">
    <location>
        <begin position="647"/>
        <end position="666"/>
    </location>
</feature>
<evidence type="ECO:0000313" key="4">
    <source>
        <dbReference type="EMBL" id="QGF23288.1"/>
    </source>
</evidence>
<organism evidence="4 5">
    <name type="scientific">Raineyella fluvialis</name>
    <dbReference type="NCBI Taxonomy" id="2662261"/>
    <lineage>
        <taxon>Bacteria</taxon>
        <taxon>Bacillati</taxon>
        <taxon>Actinomycetota</taxon>
        <taxon>Actinomycetes</taxon>
        <taxon>Propionibacteriales</taxon>
        <taxon>Propionibacteriaceae</taxon>
        <taxon>Raineyella</taxon>
    </lineage>
</organism>
<sequence>MSIARTTMSRLTLTVLLVAASVVGLAGPARAASVTSIVFNNVSNSAALNTDPSSWSQVDDVAVSVGGVLYLPASAAVDKLAGWVVLDNGAHEAFQPGDYTLKAGTTKGDYTVTLTRAGATAPITVHQSAQLPAMYVRTGSGLAPIEADKDFKDTGATMAMVDAHASTTYNNALAEMKGRGNTTWNYPKKPYQIKLASSTELVPDAGAHKTWILLANYLDASLVRNELAYNLEGAALTRAGAPDWSIKGRMVDVFIDGDFRGSYYLTEKVQVGATRVAITDLQKANEAANPGITTYASTTTASLSGAPGLQEATYVPFPNTPTGYDQSGYLLEMDFATDARLERSSVITRHGTPFVLKGPEDANASEVSYIGNRLQKLEDAVYSPTGKNADGTDYSALMDVPSWARYYVMQEMMANDDGFKSSTYFHLDQGGKLAAGPMWDFDRALGSMNSRPPATDIYVAKPTRLKPQWINQLMAHESFRSAVQEAYASVVGPEVAAILTPGTGHLDAYAAEVARSAVLNKLRWGNSDESLVFPTPAQDIGHLRTYLTQRNTALAALFGNADFNKGALLPDGDYTIANKSLTLDVSSSSLDSGANVQVWTPNSTGAQTFRVHRGSDGLYTITNVNSLKALDVQYSAAANGTNVWQYSPNASSARSGGSPRSTATTTPSPPPSESVRSPTVRVGRRAMCWTFRARGPQRGPTCRSTSRTGPGRSDSRSTGSSWPLRPRPEVRTPSPRDSTRTRWWMCSGPALPTALTSGCGGGTARRPNASPSRTPAAARSNSGPAPVRTRSSMSPTRG</sequence>
<evidence type="ECO:0000256" key="1">
    <source>
        <dbReference type="SAM" id="MobiDB-lite"/>
    </source>
</evidence>
<feature type="signal peptide" evidence="2">
    <location>
        <begin position="1"/>
        <end position="31"/>
    </location>
</feature>
<dbReference type="KEGG" id="rain:Rai3103_05985"/>
<evidence type="ECO:0000313" key="5">
    <source>
        <dbReference type="Proteomes" id="UP000386847"/>
    </source>
</evidence>
<reference evidence="4 5" key="1">
    <citation type="submission" date="2019-10" db="EMBL/GenBank/DDBJ databases">
        <title>Genomic analysis of Raineyella sp. CBA3103.</title>
        <authorList>
            <person name="Roh S.W."/>
        </authorList>
    </citation>
    <scope>NUCLEOTIDE SEQUENCE [LARGE SCALE GENOMIC DNA]</scope>
    <source>
        <strain evidence="4 5">CBA3103</strain>
    </source>
</reference>
<feature type="compositionally biased region" description="Polar residues" evidence="1">
    <location>
        <begin position="789"/>
        <end position="798"/>
    </location>
</feature>
<dbReference type="CDD" id="cd00161">
    <property type="entry name" value="beta-trefoil_Ricin-like"/>
    <property type="match status" value="1"/>
</dbReference>
<evidence type="ECO:0000256" key="2">
    <source>
        <dbReference type="SAM" id="SignalP"/>
    </source>
</evidence>
<dbReference type="SUPFAM" id="SSF50370">
    <property type="entry name" value="Ricin B-like lectins"/>
    <property type="match status" value="1"/>
</dbReference>
<dbReference type="InterPro" id="IPR014867">
    <property type="entry name" value="Spore_coat_CotH_CotH2/3/7"/>
</dbReference>
<feature type="compositionally biased region" description="Low complexity" evidence="1">
    <location>
        <begin position="764"/>
        <end position="782"/>
    </location>
</feature>
<dbReference type="EMBL" id="CP045725">
    <property type="protein sequence ID" value="QGF23288.1"/>
    <property type="molecule type" value="Genomic_DNA"/>
</dbReference>
<feature type="chain" id="PRO_5024451127" description="Ricin B lectin domain-containing protein" evidence="2">
    <location>
        <begin position="32"/>
        <end position="798"/>
    </location>
</feature>
<name>A0A5Q2F9B9_9ACTN</name>
<keyword evidence="5" id="KW-1185">Reference proteome</keyword>
<dbReference type="Pfam" id="PF14200">
    <property type="entry name" value="RicinB_lectin_2"/>
    <property type="match status" value="1"/>
</dbReference>
<feature type="domain" description="Ricin B lectin" evidence="3">
    <location>
        <begin position="571"/>
        <end position="646"/>
    </location>
</feature>
<dbReference type="AlphaFoldDB" id="A0A5Q2F9B9"/>
<dbReference type="Gene3D" id="2.80.10.50">
    <property type="match status" value="2"/>
</dbReference>
<evidence type="ECO:0000259" key="3">
    <source>
        <dbReference type="Pfam" id="PF14200"/>
    </source>
</evidence>
<feature type="region of interest" description="Disordered" evidence="1">
    <location>
        <begin position="644"/>
        <end position="798"/>
    </location>
</feature>
<accession>A0A5Q2F9B9</accession>
<dbReference type="InterPro" id="IPR000772">
    <property type="entry name" value="Ricin_B_lectin"/>
</dbReference>
<proteinExistence type="predicted"/>
<dbReference type="Pfam" id="PF08757">
    <property type="entry name" value="CotH"/>
    <property type="match status" value="1"/>
</dbReference>
<dbReference type="InterPro" id="IPR035992">
    <property type="entry name" value="Ricin_B-like_lectins"/>
</dbReference>
<protein>
    <recommendedName>
        <fullName evidence="3">Ricin B lectin domain-containing protein</fullName>
    </recommendedName>
</protein>
<gene>
    <name evidence="4" type="ORF">Rai3103_05985</name>
</gene>